<feature type="compositionally biased region" description="Basic and acidic residues" evidence="1">
    <location>
        <begin position="123"/>
        <end position="133"/>
    </location>
</feature>
<dbReference type="Proteomes" id="UP000308652">
    <property type="component" value="Unassembled WGS sequence"/>
</dbReference>
<evidence type="ECO:0000313" key="3">
    <source>
        <dbReference type="Proteomes" id="UP000308652"/>
    </source>
</evidence>
<evidence type="ECO:0000256" key="1">
    <source>
        <dbReference type="SAM" id="MobiDB-lite"/>
    </source>
</evidence>
<proteinExistence type="predicted"/>
<feature type="compositionally biased region" description="Low complexity" evidence="1">
    <location>
        <begin position="107"/>
        <end position="118"/>
    </location>
</feature>
<gene>
    <name evidence="2" type="ORF">BDQ12DRAFT_699624</name>
</gene>
<dbReference type="AlphaFoldDB" id="A0A5C3LU63"/>
<feature type="compositionally biased region" description="Basic and acidic residues" evidence="1">
    <location>
        <begin position="302"/>
        <end position="314"/>
    </location>
</feature>
<feature type="compositionally biased region" description="Basic residues" evidence="1">
    <location>
        <begin position="315"/>
        <end position="326"/>
    </location>
</feature>
<reference evidence="2 3" key="1">
    <citation type="journal article" date="2019" name="Nat. Ecol. Evol.">
        <title>Megaphylogeny resolves global patterns of mushroom evolution.</title>
        <authorList>
            <person name="Varga T."/>
            <person name="Krizsan K."/>
            <person name="Foldi C."/>
            <person name="Dima B."/>
            <person name="Sanchez-Garcia M."/>
            <person name="Sanchez-Ramirez S."/>
            <person name="Szollosi G.J."/>
            <person name="Szarkandi J.G."/>
            <person name="Papp V."/>
            <person name="Albert L."/>
            <person name="Andreopoulos W."/>
            <person name="Angelini C."/>
            <person name="Antonin V."/>
            <person name="Barry K.W."/>
            <person name="Bougher N.L."/>
            <person name="Buchanan P."/>
            <person name="Buyck B."/>
            <person name="Bense V."/>
            <person name="Catcheside P."/>
            <person name="Chovatia M."/>
            <person name="Cooper J."/>
            <person name="Damon W."/>
            <person name="Desjardin D."/>
            <person name="Finy P."/>
            <person name="Geml J."/>
            <person name="Haridas S."/>
            <person name="Hughes K."/>
            <person name="Justo A."/>
            <person name="Karasinski D."/>
            <person name="Kautmanova I."/>
            <person name="Kiss B."/>
            <person name="Kocsube S."/>
            <person name="Kotiranta H."/>
            <person name="LaButti K.M."/>
            <person name="Lechner B.E."/>
            <person name="Liimatainen K."/>
            <person name="Lipzen A."/>
            <person name="Lukacs Z."/>
            <person name="Mihaltcheva S."/>
            <person name="Morgado L.N."/>
            <person name="Niskanen T."/>
            <person name="Noordeloos M.E."/>
            <person name="Ohm R.A."/>
            <person name="Ortiz-Santana B."/>
            <person name="Ovrebo C."/>
            <person name="Racz N."/>
            <person name="Riley R."/>
            <person name="Savchenko A."/>
            <person name="Shiryaev A."/>
            <person name="Soop K."/>
            <person name="Spirin V."/>
            <person name="Szebenyi C."/>
            <person name="Tomsovsky M."/>
            <person name="Tulloss R.E."/>
            <person name="Uehling J."/>
            <person name="Grigoriev I.V."/>
            <person name="Vagvolgyi C."/>
            <person name="Papp T."/>
            <person name="Martin F.M."/>
            <person name="Miettinen O."/>
            <person name="Hibbett D.S."/>
            <person name="Nagy L.G."/>
        </authorList>
    </citation>
    <scope>NUCLEOTIDE SEQUENCE [LARGE SCALE GENOMIC DNA]</scope>
    <source>
        <strain evidence="2 3">CBS 166.37</strain>
    </source>
</reference>
<protein>
    <submittedName>
        <fullName evidence="2">Uncharacterized protein</fullName>
    </submittedName>
</protein>
<feature type="region of interest" description="Disordered" evidence="1">
    <location>
        <begin position="368"/>
        <end position="395"/>
    </location>
</feature>
<feature type="compositionally biased region" description="Low complexity" evidence="1">
    <location>
        <begin position="340"/>
        <end position="351"/>
    </location>
</feature>
<dbReference type="OrthoDB" id="3249663at2759"/>
<feature type="compositionally biased region" description="Low complexity" evidence="1">
    <location>
        <begin position="377"/>
        <end position="392"/>
    </location>
</feature>
<evidence type="ECO:0000313" key="2">
    <source>
        <dbReference type="EMBL" id="TFK36332.1"/>
    </source>
</evidence>
<feature type="region of interest" description="Disordered" evidence="1">
    <location>
        <begin position="408"/>
        <end position="450"/>
    </location>
</feature>
<dbReference type="EMBL" id="ML213614">
    <property type="protein sequence ID" value="TFK36332.1"/>
    <property type="molecule type" value="Genomic_DNA"/>
</dbReference>
<feature type="compositionally biased region" description="Low complexity" evidence="1">
    <location>
        <begin position="198"/>
        <end position="209"/>
    </location>
</feature>
<feature type="compositionally biased region" description="Polar residues" evidence="1">
    <location>
        <begin position="432"/>
        <end position="450"/>
    </location>
</feature>
<name>A0A5C3LU63_9AGAR</name>
<feature type="region of interest" description="Disordered" evidence="1">
    <location>
        <begin position="31"/>
        <end position="351"/>
    </location>
</feature>
<accession>A0A5C3LU63</accession>
<feature type="compositionally biased region" description="Low complexity" evidence="1">
    <location>
        <begin position="408"/>
        <end position="423"/>
    </location>
</feature>
<feature type="compositionally biased region" description="Basic and acidic residues" evidence="1">
    <location>
        <begin position="140"/>
        <end position="151"/>
    </location>
</feature>
<organism evidence="2 3">
    <name type="scientific">Crucibulum laeve</name>
    <dbReference type="NCBI Taxonomy" id="68775"/>
    <lineage>
        <taxon>Eukaryota</taxon>
        <taxon>Fungi</taxon>
        <taxon>Dikarya</taxon>
        <taxon>Basidiomycota</taxon>
        <taxon>Agaricomycotina</taxon>
        <taxon>Agaricomycetes</taxon>
        <taxon>Agaricomycetidae</taxon>
        <taxon>Agaricales</taxon>
        <taxon>Agaricineae</taxon>
        <taxon>Nidulariaceae</taxon>
        <taxon>Crucibulum</taxon>
    </lineage>
</organism>
<sequence>MTEYTTSSQAIREYMSSRERTAYWVQTHTPEEFYSPSAPPSELDGPVPSSPPSDAGSSHSLPPKMVLRYGDGRPDIPLPYPQGGAGAMNGTNRSGSRRHYDGSIRARSGSHGSSPLSRSHSRRHEDGHHEYVHHQRSHRERSPPRVPEEIRVLPSHGTEPPLTSSSSYHHRSKSLPRTSEPHLVQPEVPFIPPPQPPSHHSIPPSHSASTAGGFVPGGQVTFAQQQSPQWDPRSGRMAHPRHVPPPIVYAPSQHSSRLQYTPPAMYHHPPQMGPNGMIYSHSAPVPRTQQFPTPYPSAGPSSHHEPTVHEERRSGRSRSGSHKRDRSRSMAKGSRRNRRSPSSSSKGSVESGSTYYVLPAAGQKVHVIAPSPEQSIHTATSTTKSATSPHSPSFKRPFFQRLFSFAGKFSSSGSTKGSVSGSGRRLQRRHSTGASGRSRMMQQQGHPLPP</sequence>
<keyword evidence="3" id="KW-1185">Reference proteome</keyword>